<feature type="transmembrane region" description="Helical" evidence="1">
    <location>
        <begin position="56"/>
        <end position="74"/>
    </location>
</feature>
<feature type="transmembrane region" description="Helical" evidence="1">
    <location>
        <begin position="12"/>
        <end position="36"/>
    </location>
</feature>
<evidence type="ECO:0000256" key="1">
    <source>
        <dbReference type="SAM" id="Phobius"/>
    </source>
</evidence>
<proteinExistence type="predicted"/>
<evidence type="ECO:0000313" key="2">
    <source>
        <dbReference type="EMBL" id="MBH5335922.1"/>
    </source>
</evidence>
<sequence length="171" mass="18064">MSRPARRALLAGHIAASVSWLGLSLCLLVLGITGAATDSPGTGAAAYRAMKIFGDWLIVPVSLLTLTSGVVLSLGTPWGLARYRWVWTKFWLTLATTGASIFALRSGIDHAAAEVDRLRAGEAVPLFADLVAAPAVSTSAYLFMTVISVLKPWGRTARGRRPGPRTTATTT</sequence>
<accession>A0ABS0NL56</accession>
<keyword evidence="3" id="KW-1185">Reference proteome</keyword>
<keyword evidence="1" id="KW-0812">Transmembrane</keyword>
<feature type="transmembrane region" description="Helical" evidence="1">
    <location>
        <begin position="124"/>
        <end position="150"/>
    </location>
</feature>
<protein>
    <submittedName>
        <fullName evidence="2">DUF2269 domain-containing protein</fullName>
    </submittedName>
</protein>
<feature type="transmembrane region" description="Helical" evidence="1">
    <location>
        <begin position="86"/>
        <end position="104"/>
    </location>
</feature>
<dbReference type="Proteomes" id="UP000807371">
    <property type="component" value="Unassembled WGS sequence"/>
</dbReference>
<dbReference type="EMBL" id="JACYXC010000001">
    <property type="protein sequence ID" value="MBH5335922.1"/>
    <property type="molecule type" value="Genomic_DNA"/>
</dbReference>
<gene>
    <name evidence="2" type="ORF">IHE55_14455</name>
</gene>
<keyword evidence="1" id="KW-1133">Transmembrane helix</keyword>
<organism evidence="2 3">
    <name type="scientific">Streptomyces pactum</name>
    <dbReference type="NCBI Taxonomy" id="68249"/>
    <lineage>
        <taxon>Bacteria</taxon>
        <taxon>Bacillati</taxon>
        <taxon>Actinomycetota</taxon>
        <taxon>Actinomycetes</taxon>
        <taxon>Kitasatosporales</taxon>
        <taxon>Streptomycetaceae</taxon>
        <taxon>Streptomyces</taxon>
    </lineage>
</organism>
<reference evidence="2 3" key="1">
    <citation type="submission" date="2020-09" db="EMBL/GenBank/DDBJ databases">
        <title>Biosynthesis of the nuclear factor of activated T cells inhibitor NFAT-133 and its congeners in Streptomyces pactum.</title>
        <authorList>
            <person name="Zhou W."/>
            <person name="Posri P."/>
            <person name="Abugrain M.E."/>
            <person name="Weisberg A.J."/>
            <person name="Chang J.H."/>
            <person name="Mahmud T."/>
        </authorList>
    </citation>
    <scope>NUCLEOTIDE SEQUENCE [LARGE SCALE GENOMIC DNA]</scope>
    <source>
        <strain evidence="2 3">ATCC 27456</strain>
    </source>
</reference>
<evidence type="ECO:0000313" key="3">
    <source>
        <dbReference type="Proteomes" id="UP000807371"/>
    </source>
</evidence>
<comment type="caution">
    <text evidence="2">The sequence shown here is derived from an EMBL/GenBank/DDBJ whole genome shotgun (WGS) entry which is preliminary data.</text>
</comment>
<keyword evidence="1" id="KW-0472">Membrane</keyword>
<name>A0ABS0NL56_9ACTN</name>